<dbReference type="PROSITE" id="PS50157">
    <property type="entry name" value="ZINC_FINGER_C2H2_2"/>
    <property type="match status" value="13"/>
</dbReference>
<feature type="region of interest" description="Disordered" evidence="11">
    <location>
        <begin position="342"/>
        <end position="374"/>
    </location>
</feature>
<dbReference type="Proteomes" id="UP000031443">
    <property type="component" value="Unassembled WGS sequence"/>
</dbReference>
<feature type="domain" description="C2H2-type" evidence="12">
    <location>
        <begin position="964"/>
        <end position="991"/>
    </location>
</feature>
<feature type="domain" description="C2H2-type" evidence="12">
    <location>
        <begin position="1048"/>
        <end position="1075"/>
    </location>
</feature>
<feature type="compositionally biased region" description="Basic and acidic residues" evidence="11">
    <location>
        <begin position="663"/>
        <end position="678"/>
    </location>
</feature>
<feature type="region of interest" description="Disordered" evidence="11">
    <location>
        <begin position="821"/>
        <end position="843"/>
    </location>
</feature>
<evidence type="ECO:0000256" key="3">
    <source>
        <dbReference type="ARBA" id="ARBA00022723"/>
    </source>
</evidence>
<evidence type="ECO:0000256" key="1">
    <source>
        <dbReference type="ARBA" id="ARBA00004123"/>
    </source>
</evidence>
<dbReference type="FunFam" id="3.30.160.60:FF:001450">
    <property type="entry name" value="zinc finger protein 774"/>
    <property type="match status" value="1"/>
</dbReference>
<reference evidence="15" key="1">
    <citation type="journal article" date="2013" name="Nat. Genet.">
        <title>The draft genomes of soft-shell turtle and green sea turtle yield insights into the development and evolution of the turtle-specific body plan.</title>
        <authorList>
            <person name="Wang Z."/>
            <person name="Pascual-Anaya J."/>
            <person name="Zadissa A."/>
            <person name="Li W."/>
            <person name="Niimura Y."/>
            <person name="Huang Z."/>
            <person name="Li C."/>
            <person name="White S."/>
            <person name="Xiong Z."/>
            <person name="Fang D."/>
            <person name="Wang B."/>
            <person name="Ming Y."/>
            <person name="Chen Y."/>
            <person name="Zheng Y."/>
            <person name="Kuraku S."/>
            <person name="Pignatelli M."/>
            <person name="Herrero J."/>
            <person name="Beal K."/>
            <person name="Nozawa M."/>
            <person name="Li Q."/>
            <person name="Wang J."/>
            <person name="Zhang H."/>
            <person name="Yu L."/>
            <person name="Shigenobu S."/>
            <person name="Wang J."/>
            <person name="Liu J."/>
            <person name="Flicek P."/>
            <person name="Searle S."/>
            <person name="Wang J."/>
            <person name="Kuratani S."/>
            <person name="Yin Y."/>
            <person name="Aken B."/>
            <person name="Zhang G."/>
            <person name="Irie N."/>
        </authorList>
    </citation>
    <scope>NUCLEOTIDE SEQUENCE [LARGE SCALE GENOMIC DNA]</scope>
</reference>
<comment type="subcellular location">
    <subcellularLocation>
        <location evidence="1">Nucleus</location>
    </subcellularLocation>
</comment>
<dbReference type="InterPro" id="IPR036051">
    <property type="entry name" value="KRAB_dom_sf"/>
</dbReference>
<feature type="region of interest" description="Disordered" evidence="11">
    <location>
        <begin position="126"/>
        <end position="224"/>
    </location>
</feature>
<dbReference type="PROSITE" id="PS00028">
    <property type="entry name" value="ZINC_FINGER_C2H2_1"/>
    <property type="match status" value="13"/>
</dbReference>
<evidence type="ECO:0000256" key="6">
    <source>
        <dbReference type="ARBA" id="ARBA00022833"/>
    </source>
</evidence>
<feature type="region of interest" description="Disordered" evidence="11">
    <location>
        <begin position="654"/>
        <end position="713"/>
    </location>
</feature>
<protein>
    <submittedName>
        <fullName evidence="14">Uncharacterized protein</fullName>
    </submittedName>
</protein>
<dbReference type="GO" id="GO:0000977">
    <property type="term" value="F:RNA polymerase II transcription regulatory region sequence-specific DNA binding"/>
    <property type="evidence" value="ECO:0007669"/>
    <property type="project" value="TreeGrafter"/>
</dbReference>
<feature type="domain" description="C2H2-type" evidence="12">
    <location>
        <begin position="936"/>
        <end position="963"/>
    </location>
</feature>
<dbReference type="PANTHER" id="PTHR24381">
    <property type="entry name" value="ZINC FINGER PROTEIN"/>
    <property type="match status" value="1"/>
</dbReference>
<dbReference type="FunFam" id="3.30.160.60:FF:002343">
    <property type="entry name" value="Zinc finger protein 33A"/>
    <property type="match status" value="2"/>
</dbReference>
<dbReference type="FunFam" id="3.30.160.60:FF:000446">
    <property type="entry name" value="Zinc finger protein"/>
    <property type="match status" value="1"/>
</dbReference>
<evidence type="ECO:0000256" key="8">
    <source>
        <dbReference type="ARBA" id="ARBA00023125"/>
    </source>
</evidence>
<evidence type="ECO:0000313" key="14">
    <source>
        <dbReference type="EMBL" id="EMP26472.1"/>
    </source>
</evidence>
<dbReference type="Gene3D" id="3.30.160.60">
    <property type="entry name" value="Classic Zinc Finger"/>
    <property type="match status" value="13"/>
</dbReference>
<dbReference type="Gene3D" id="6.10.140.140">
    <property type="match status" value="2"/>
</dbReference>
<organism evidence="14 15">
    <name type="scientific">Chelonia mydas</name>
    <name type="common">Green sea-turtle</name>
    <name type="synonym">Chelonia agassizi</name>
    <dbReference type="NCBI Taxonomy" id="8469"/>
    <lineage>
        <taxon>Eukaryota</taxon>
        <taxon>Metazoa</taxon>
        <taxon>Chordata</taxon>
        <taxon>Craniata</taxon>
        <taxon>Vertebrata</taxon>
        <taxon>Euteleostomi</taxon>
        <taxon>Archelosauria</taxon>
        <taxon>Testudinata</taxon>
        <taxon>Testudines</taxon>
        <taxon>Cryptodira</taxon>
        <taxon>Durocryptodira</taxon>
        <taxon>Americhelydia</taxon>
        <taxon>Chelonioidea</taxon>
        <taxon>Cheloniidae</taxon>
        <taxon>Chelonia</taxon>
    </lineage>
</organism>
<feature type="domain" description="C2H2-type" evidence="12">
    <location>
        <begin position="315"/>
        <end position="342"/>
    </location>
</feature>
<feature type="domain" description="C2H2-type" evidence="12">
    <location>
        <begin position="765"/>
        <end position="793"/>
    </location>
</feature>
<feature type="domain" description="C2H2-type" evidence="12">
    <location>
        <begin position="286"/>
        <end position="314"/>
    </location>
</feature>
<dbReference type="PANTHER" id="PTHR24381:SF393">
    <property type="entry name" value="CHROMATIN-LINKED ADAPTOR FOR MSL PROTEINS, ISOFORM B"/>
    <property type="match status" value="1"/>
</dbReference>
<feature type="compositionally biased region" description="Basic and acidic residues" evidence="11">
    <location>
        <begin position="831"/>
        <end position="843"/>
    </location>
</feature>
<proteinExistence type="predicted"/>
<evidence type="ECO:0000256" key="2">
    <source>
        <dbReference type="ARBA" id="ARBA00022499"/>
    </source>
</evidence>
<dbReference type="Pfam" id="PF01352">
    <property type="entry name" value="KRAB"/>
    <property type="match status" value="2"/>
</dbReference>
<evidence type="ECO:0000259" key="13">
    <source>
        <dbReference type="PROSITE" id="PS50805"/>
    </source>
</evidence>
<keyword evidence="8" id="KW-0238">DNA-binding</keyword>
<feature type="region of interest" description="Disordered" evidence="11">
    <location>
        <begin position="864"/>
        <end position="931"/>
    </location>
</feature>
<evidence type="ECO:0000256" key="4">
    <source>
        <dbReference type="ARBA" id="ARBA00022737"/>
    </source>
</evidence>
<evidence type="ECO:0000256" key="7">
    <source>
        <dbReference type="ARBA" id="ARBA00022843"/>
    </source>
</evidence>
<feature type="domain" description="C2H2-type" evidence="12">
    <location>
        <begin position="794"/>
        <end position="821"/>
    </location>
</feature>
<dbReference type="eggNOG" id="KOG1721">
    <property type="taxonomic scope" value="Eukaryota"/>
</dbReference>
<feature type="domain" description="KRAB" evidence="13">
    <location>
        <begin position="546"/>
        <end position="617"/>
    </location>
</feature>
<feature type="domain" description="C2H2-type" evidence="12">
    <location>
        <begin position="258"/>
        <end position="285"/>
    </location>
</feature>
<keyword evidence="3" id="KW-0479">Metal-binding</keyword>
<dbReference type="AlphaFoldDB" id="M7BE23"/>
<dbReference type="FunFam" id="3.30.160.60:FF:000414">
    <property type="entry name" value="Zinc finger protein 398"/>
    <property type="match status" value="1"/>
</dbReference>
<dbReference type="InterPro" id="IPR013087">
    <property type="entry name" value="Znf_C2H2_type"/>
</dbReference>
<feature type="domain" description="C2H2-type" evidence="12">
    <location>
        <begin position="992"/>
        <end position="1019"/>
    </location>
</feature>
<dbReference type="PROSITE" id="PS50805">
    <property type="entry name" value="KRAB"/>
    <property type="match status" value="2"/>
</dbReference>
<keyword evidence="2" id="KW-1017">Isopeptide bond</keyword>
<dbReference type="InterPro" id="IPR001909">
    <property type="entry name" value="KRAB"/>
</dbReference>
<dbReference type="GO" id="GO:0008270">
    <property type="term" value="F:zinc ion binding"/>
    <property type="evidence" value="ECO:0007669"/>
    <property type="project" value="UniProtKB-KW"/>
</dbReference>
<evidence type="ECO:0000256" key="9">
    <source>
        <dbReference type="ARBA" id="ARBA00023242"/>
    </source>
</evidence>
<evidence type="ECO:0000256" key="10">
    <source>
        <dbReference type="PROSITE-ProRule" id="PRU00042"/>
    </source>
</evidence>
<keyword evidence="15" id="KW-1185">Reference proteome</keyword>
<dbReference type="SMART" id="SM00349">
    <property type="entry name" value="KRAB"/>
    <property type="match status" value="2"/>
</dbReference>
<feature type="region of interest" description="Disordered" evidence="11">
    <location>
        <begin position="603"/>
        <end position="641"/>
    </location>
</feature>
<name>M7BE23_CHEMY</name>
<dbReference type="FunFam" id="3.30.160.60:FF:000624">
    <property type="entry name" value="zinc finger protein 697"/>
    <property type="match status" value="1"/>
</dbReference>
<evidence type="ECO:0000256" key="11">
    <source>
        <dbReference type="SAM" id="MobiDB-lite"/>
    </source>
</evidence>
<dbReference type="InterPro" id="IPR036236">
    <property type="entry name" value="Znf_C2H2_sf"/>
</dbReference>
<feature type="compositionally biased region" description="Polar residues" evidence="11">
    <location>
        <begin position="901"/>
        <end position="925"/>
    </location>
</feature>
<sequence>MEPLSSSRSQSFHHPGPQLSCDLREKLQYSPHLDLPATYLIVPYDKGNERDQDMVASLHRFSFMMPVTFEEVAVYFSEDEWALLDEKQRELYRDVMQENYKTLISLGFTMAKPDVLSQMERGEEFWIPDIQGSEEREIPRSTTTGTGTASENREESPQQEGAVGVKRHRMFSGRPQGPGGADTSKSQDRVGRQRGDSPGRSKSTHSKRGLRKSTDTNAHPVTHIGLTANTINELGEKVSNSSLLFQHCQETSVEKSAVRCSECGKSFTRQEYLQIHLKIHRGERPYKCNKCKKSFRHKTSLVLHRYTVHKSERPHKCPDCSQLFILRERFIQHQRIHNEEASRGFNDGIVSENRDKNPQKKGSGRAKPDMMLSGRPQCPEWGDARESKGKAFSELQKYFTLLESLFFQFLETTKKKVHQLKRLSNSKKNRQSSWLDSERKKAVSVCVIGREGISEMMEPLSNSTSQIFHHPGPQLSCDLREKLQYSRQLDLPVPYLFVPHDKGNEGDHDMVALLRRFGFMLVSEWWHCGQSRQVLSGGHVSFQMPVTFEEVAVYFSEDEWALLDEKQRELYRDVMQENYETLLSLGFPIAKPDVLSQVERGEEPWFPDLQGSEEREIPRGTTTGTGTAGENKEESPQQEGAVRVKIHRMFSGRLQCPDGADASESHGRAGRQRGDPPGRSKSTYSKRGLRKSKDTSAHPVTLMGETPNTVNEQREGFSNSSLLIQHCQQTGAEKSVYKCYKCGKGFSRQENLQIHLRIHPEERPYKCNECRKSFRHKTSLVLHCYTVHKSERPHKCPDCGQLFILKDRLIQHQRIHSGEVSRGFNDGMVSENRDKNPQKEGLVRAEQDRMLLGRPQSLEWGEACGSAGAARRQHGTPEGERGSVSIQHKQIFKKPNCPIGHQSTSQGAQPSTSSDQKSFSRNSAVHQKVRPKERRYSCAECGKSYYHNSHLRWHQKKHTGERSHVCADCGKSFNCRSSLSRHERIHKEEKNYSCTDCGKKFREYLHLASHQTIHTGERAYQCPDCHKSFRLKGVLCTHRKTHTGAKPFKCTECGQGFGRKETLHKHMRIHTGERPYKCTQCEKSFRQKFSLSQHELMHCGGRPHKCTECGKGFNHKSNLVQHLAKLHLKKKPHTANVASD</sequence>
<feature type="domain" description="C2H2-type" evidence="12">
    <location>
        <begin position="1020"/>
        <end position="1047"/>
    </location>
</feature>
<dbReference type="FunFam" id="3.30.160.60:FF:001297">
    <property type="entry name" value="Zinc finger and SCAN domain-containing protein 2"/>
    <property type="match status" value="1"/>
</dbReference>
<dbReference type="GO" id="GO:0000981">
    <property type="term" value="F:DNA-binding transcription factor activity, RNA polymerase II-specific"/>
    <property type="evidence" value="ECO:0007669"/>
    <property type="project" value="TreeGrafter"/>
</dbReference>
<dbReference type="EMBL" id="KB579331">
    <property type="protein sequence ID" value="EMP26472.1"/>
    <property type="molecule type" value="Genomic_DNA"/>
</dbReference>
<keyword evidence="9" id="KW-0539">Nucleus</keyword>
<dbReference type="FunFam" id="3.30.160.60:FF:000739">
    <property type="entry name" value="Zgc:171418 protein"/>
    <property type="match status" value="1"/>
</dbReference>
<dbReference type="Pfam" id="PF00096">
    <property type="entry name" value="zf-C2H2"/>
    <property type="match status" value="10"/>
</dbReference>
<dbReference type="SUPFAM" id="SSF57667">
    <property type="entry name" value="beta-beta-alpha zinc fingers"/>
    <property type="match status" value="6"/>
</dbReference>
<dbReference type="FunFam" id="3.30.160.60:FF:000690">
    <property type="entry name" value="Zinc finger protein 354C"/>
    <property type="match status" value="1"/>
</dbReference>
<feature type="domain" description="C2H2-type" evidence="12">
    <location>
        <begin position="737"/>
        <end position="764"/>
    </location>
</feature>
<gene>
    <name evidence="14" type="ORF">UY3_16459</name>
</gene>
<feature type="domain" description="C2H2-type" evidence="12">
    <location>
        <begin position="1104"/>
        <end position="1132"/>
    </location>
</feature>
<dbReference type="CDD" id="cd07765">
    <property type="entry name" value="KRAB_A-box"/>
    <property type="match status" value="2"/>
</dbReference>
<feature type="domain" description="C2H2-type" evidence="12">
    <location>
        <begin position="1076"/>
        <end position="1103"/>
    </location>
</feature>
<accession>M7BE23</accession>
<dbReference type="FunFam" id="3.30.160.60:FF:000052">
    <property type="entry name" value="zinc finger protein 546 isoform X1"/>
    <property type="match status" value="1"/>
</dbReference>
<keyword evidence="5 10" id="KW-0863">Zinc-finger</keyword>
<dbReference type="SMART" id="SM00355">
    <property type="entry name" value="ZnF_C2H2"/>
    <property type="match status" value="13"/>
</dbReference>
<feature type="compositionally biased region" description="Polar residues" evidence="11">
    <location>
        <begin position="140"/>
        <end position="150"/>
    </location>
</feature>
<feature type="compositionally biased region" description="Basic residues" evidence="11">
    <location>
        <begin position="202"/>
        <end position="211"/>
    </location>
</feature>
<evidence type="ECO:0000256" key="5">
    <source>
        <dbReference type="ARBA" id="ARBA00022771"/>
    </source>
</evidence>
<keyword evidence="6" id="KW-0862">Zinc</keyword>
<keyword evidence="7" id="KW-0832">Ubl conjugation</keyword>
<feature type="domain" description="KRAB" evidence="13">
    <location>
        <begin position="67"/>
        <end position="138"/>
    </location>
</feature>
<dbReference type="GO" id="GO:0005634">
    <property type="term" value="C:nucleus"/>
    <property type="evidence" value="ECO:0007669"/>
    <property type="project" value="UniProtKB-SubCell"/>
</dbReference>
<feature type="compositionally biased region" description="Basic and acidic residues" evidence="11">
    <location>
        <begin position="185"/>
        <end position="199"/>
    </location>
</feature>
<evidence type="ECO:0000313" key="15">
    <source>
        <dbReference type="Proteomes" id="UP000031443"/>
    </source>
</evidence>
<keyword evidence="4" id="KW-0677">Repeat</keyword>
<evidence type="ECO:0000259" key="12">
    <source>
        <dbReference type="PROSITE" id="PS50157"/>
    </source>
</evidence>
<dbReference type="FunFam" id="3.30.160.60:FF:000065">
    <property type="entry name" value="B-cell CLL/lymphoma 6, member B"/>
    <property type="match status" value="2"/>
</dbReference>
<dbReference type="SUPFAM" id="SSF109640">
    <property type="entry name" value="KRAB domain (Kruppel-associated box)"/>
    <property type="match status" value="2"/>
</dbReference>